<comment type="similarity">
    <text evidence="4 11">Belongs to the acetyltransferase family. GNA1 subfamily.</text>
</comment>
<sequence>MLHVIIILIQVENNYLFDPNLLEEICMNETTTYLKGGVSLSNPGEGLKLRPLSADDFAKGCYLDLLKQPNLVGQIFTETILSRFNLMKSTPSTYFIFVIEDLEKQKIVASATVVVERKFIHECSSRGRIEDVVVDEGYRGLQLGKLLVVVGEFLSKKLGCYKTSLECSDGKVEFYEKVGFKIDGKHMVKRFSS</sequence>
<dbReference type="InParanoid" id="T1FZI3"/>
<protein>
    <recommendedName>
        <fullName evidence="11">Glucosamine 6-phosphate N-acetyltransferase</fullName>
        <ecNumber evidence="11">2.3.1.4</ecNumber>
    </recommendedName>
</protein>
<keyword evidence="8" id="KW-0472">Membrane</keyword>
<dbReference type="CDD" id="cd04301">
    <property type="entry name" value="NAT_SF"/>
    <property type="match status" value="1"/>
</dbReference>
<dbReference type="InterPro" id="IPR016181">
    <property type="entry name" value="Acyl_CoA_acyltransferase"/>
</dbReference>
<dbReference type="PANTHER" id="PTHR13355">
    <property type="entry name" value="GLUCOSAMINE 6-PHOSPHATE N-ACETYLTRANSFERASE"/>
    <property type="match status" value="1"/>
</dbReference>
<dbReference type="Proteomes" id="UP000015101">
    <property type="component" value="Unassembled WGS sequence"/>
</dbReference>
<dbReference type="Pfam" id="PF00583">
    <property type="entry name" value="Acetyltransf_1"/>
    <property type="match status" value="1"/>
</dbReference>
<dbReference type="InterPro" id="IPR039143">
    <property type="entry name" value="GNPNAT1-like"/>
</dbReference>
<dbReference type="FunCoup" id="T1FZI3">
    <property type="interactions" value="858"/>
</dbReference>
<comment type="catalytic activity">
    <reaction evidence="10 11">
        <text>D-glucosamine 6-phosphate + acetyl-CoA = N-acetyl-D-glucosamine 6-phosphate + CoA + H(+)</text>
        <dbReference type="Rhea" id="RHEA:10292"/>
        <dbReference type="ChEBI" id="CHEBI:15378"/>
        <dbReference type="ChEBI" id="CHEBI:57287"/>
        <dbReference type="ChEBI" id="CHEBI:57288"/>
        <dbReference type="ChEBI" id="CHEBI:57513"/>
        <dbReference type="ChEBI" id="CHEBI:58725"/>
        <dbReference type="EC" id="2.3.1.4"/>
    </reaction>
</comment>
<evidence type="ECO:0000256" key="10">
    <source>
        <dbReference type="ARBA" id="ARBA00048964"/>
    </source>
</evidence>
<dbReference type="OrthoDB" id="10039976at2759"/>
<dbReference type="eggNOG" id="KOG3396">
    <property type="taxonomic scope" value="Eukaryota"/>
</dbReference>
<dbReference type="PANTHER" id="PTHR13355:SF11">
    <property type="entry name" value="GLUCOSAMINE 6-PHOSPHATE N-ACETYLTRANSFERASE"/>
    <property type="match status" value="1"/>
</dbReference>
<dbReference type="PROSITE" id="PS51186">
    <property type="entry name" value="GNAT"/>
    <property type="match status" value="1"/>
</dbReference>
<dbReference type="EC" id="2.3.1.4" evidence="11"/>
<proteinExistence type="inferred from homology"/>
<dbReference type="UniPathway" id="UPA00113">
    <property type="reaction ID" value="UER00529"/>
</dbReference>
<evidence type="ECO:0000256" key="9">
    <source>
        <dbReference type="ARBA" id="ARBA00023315"/>
    </source>
</evidence>
<dbReference type="InterPro" id="IPR000182">
    <property type="entry name" value="GNAT_dom"/>
</dbReference>
<keyword evidence="15" id="KW-1185">Reference proteome</keyword>
<evidence type="ECO:0000256" key="5">
    <source>
        <dbReference type="ARBA" id="ARBA00011738"/>
    </source>
</evidence>
<dbReference type="OMA" id="NQRYDWI"/>
<dbReference type="FunFam" id="3.40.630.30:FF:000048">
    <property type="entry name" value="Glucosamine 6-phosphate N-acetyltransferase"/>
    <property type="match status" value="1"/>
</dbReference>
<feature type="domain" description="N-acetyltransferase" evidence="12">
    <location>
        <begin position="47"/>
        <end position="193"/>
    </location>
</feature>
<dbReference type="GO" id="GO:0005789">
    <property type="term" value="C:endoplasmic reticulum membrane"/>
    <property type="evidence" value="ECO:0007669"/>
    <property type="project" value="UniProtKB-SubCell"/>
</dbReference>
<dbReference type="SUPFAM" id="SSF55729">
    <property type="entry name" value="Acyl-CoA N-acyltransferases (Nat)"/>
    <property type="match status" value="1"/>
</dbReference>
<dbReference type="AlphaFoldDB" id="T1FZI3"/>
<evidence type="ECO:0000256" key="6">
    <source>
        <dbReference type="ARBA" id="ARBA00022679"/>
    </source>
</evidence>
<organism evidence="14 15">
    <name type="scientific">Helobdella robusta</name>
    <name type="common">Californian leech</name>
    <dbReference type="NCBI Taxonomy" id="6412"/>
    <lineage>
        <taxon>Eukaryota</taxon>
        <taxon>Metazoa</taxon>
        <taxon>Spiralia</taxon>
        <taxon>Lophotrochozoa</taxon>
        <taxon>Annelida</taxon>
        <taxon>Clitellata</taxon>
        <taxon>Hirudinea</taxon>
        <taxon>Rhynchobdellida</taxon>
        <taxon>Glossiphoniidae</taxon>
        <taxon>Helobdella</taxon>
    </lineage>
</organism>
<evidence type="ECO:0000256" key="4">
    <source>
        <dbReference type="ARBA" id="ARBA00006048"/>
    </source>
</evidence>
<evidence type="ECO:0000313" key="15">
    <source>
        <dbReference type="Proteomes" id="UP000015101"/>
    </source>
</evidence>
<comment type="subcellular location">
    <subcellularLocation>
        <location evidence="1">Endomembrane system</location>
        <topology evidence="1">Peripheral membrane protein</topology>
    </subcellularLocation>
    <subcellularLocation>
        <location evidence="2">Endoplasmic reticulum membrane</location>
    </subcellularLocation>
</comment>
<keyword evidence="9 11" id="KW-0012">Acyltransferase</keyword>
<dbReference type="KEGG" id="hro:HELRODRAFT_68685"/>
<reference evidence="14" key="3">
    <citation type="submission" date="2015-06" db="UniProtKB">
        <authorList>
            <consortium name="EnsemblMetazoa"/>
        </authorList>
    </citation>
    <scope>IDENTIFICATION</scope>
</reference>
<dbReference type="HOGENOM" id="CLU_072095_1_0_1"/>
<evidence type="ECO:0000256" key="2">
    <source>
        <dbReference type="ARBA" id="ARBA00004586"/>
    </source>
</evidence>
<comment type="pathway">
    <text evidence="3 11">Nucleotide-sugar biosynthesis; UDP-N-acetyl-alpha-D-glucosamine biosynthesis; N-acetyl-alpha-D-glucosamine 1-phosphate from alpha-D-glucosamine 6-phosphate (route I): step 1/2.</text>
</comment>
<dbReference type="GO" id="GO:0004343">
    <property type="term" value="F:glucosamine 6-phosphate N-acetyltransferase activity"/>
    <property type="evidence" value="ECO:0000318"/>
    <property type="project" value="GO_Central"/>
</dbReference>
<gene>
    <name evidence="14" type="primary">20214231</name>
    <name evidence="13" type="ORF">HELRODRAFT_68685</name>
</gene>
<evidence type="ECO:0000256" key="7">
    <source>
        <dbReference type="ARBA" id="ARBA00022824"/>
    </source>
</evidence>
<dbReference type="RefSeq" id="XP_009027192.1">
    <property type="nucleotide sequence ID" value="XM_009028944.1"/>
</dbReference>
<dbReference type="EMBL" id="AMQM01001520">
    <property type="status" value="NOT_ANNOTATED_CDS"/>
    <property type="molecule type" value="Genomic_DNA"/>
</dbReference>
<reference evidence="15" key="1">
    <citation type="submission" date="2012-12" db="EMBL/GenBank/DDBJ databases">
        <authorList>
            <person name="Hellsten U."/>
            <person name="Grimwood J."/>
            <person name="Chapman J.A."/>
            <person name="Shapiro H."/>
            <person name="Aerts A."/>
            <person name="Otillar R.P."/>
            <person name="Terry A.Y."/>
            <person name="Boore J.L."/>
            <person name="Simakov O."/>
            <person name="Marletaz F."/>
            <person name="Cho S.-J."/>
            <person name="Edsinger-Gonzales E."/>
            <person name="Havlak P."/>
            <person name="Kuo D.-H."/>
            <person name="Larsson T."/>
            <person name="Lv J."/>
            <person name="Arendt D."/>
            <person name="Savage R."/>
            <person name="Osoegawa K."/>
            <person name="de Jong P."/>
            <person name="Lindberg D.R."/>
            <person name="Seaver E.C."/>
            <person name="Weisblat D.A."/>
            <person name="Putnam N.H."/>
            <person name="Grigoriev I.V."/>
            <person name="Rokhsar D.S."/>
        </authorList>
    </citation>
    <scope>NUCLEOTIDE SEQUENCE</scope>
</reference>
<evidence type="ECO:0000256" key="11">
    <source>
        <dbReference type="RuleBase" id="RU365086"/>
    </source>
</evidence>
<dbReference type="GeneID" id="20214231"/>
<dbReference type="GO" id="GO:0006048">
    <property type="term" value="P:UDP-N-acetylglucosamine biosynthetic process"/>
    <property type="evidence" value="ECO:0007669"/>
    <property type="project" value="UniProtKB-UniRule"/>
</dbReference>
<dbReference type="EnsemblMetazoa" id="HelroT68685">
    <property type="protein sequence ID" value="HelroP68685"/>
    <property type="gene ID" value="HelroG68685"/>
</dbReference>
<dbReference type="EMBL" id="KB097571">
    <property type="protein sequence ID" value="ESN94236.1"/>
    <property type="molecule type" value="Genomic_DNA"/>
</dbReference>
<evidence type="ECO:0000256" key="3">
    <source>
        <dbReference type="ARBA" id="ARBA00004832"/>
    </source>
</evidence>
<dbReference type="CTD" id="20214231"/>
<keyword evidence="6 11" id="KW-0808">Transferase</keyword>
<reference evidence="13 15" key="2">
    <citation type="journal article" date="2013" name="Nature">
        <title>Insights into bilaterian evolution from three spiralian genomes.</title>
        <authorList>
            <person name="Simakov O."/>
            <person name="Marletaz F."/>
            <person name="Cho S.J."/>
            <person name="Edsinger-Gonzales E."/>
            <person name="Havlak P."/>
            <person name="Hellsten U."/>
            <person name="Kuo D.H."/>
            <person name="Larsson T."/>
            <person name="Lv J."/>
            <person name="Arendt D."/>
            <person name="Savage R."/>
            <person name="Osoegawa K."/>
            <person name="de Jong P."/>
            <person name="Grimwood J."/>
            <person name="Chapman J.A."/>
            <person name="Shapiro H."/>
            <person name="Aerts A."/>
            <person name="Otillar R.P."/>
            <person name="Terry A.Y."/>
            <person name="Boore J.L."/>
            <person name="Grigoriev I.V."/>
            <person name="Lindberg D.R."/>
            <person name="Seaver E.C."/>
            <person name="Weisblat D.A."/>
            <person name="Putnam N.H."/>
            <person name="Rokhsar D.S."/>
        </authorList>
    </citation>
    <scope>NUCLEOTIDE SEQUENCE</scope>
</reference>
<evidence type="ECO:0000313" key="14">
    <source>
        <dbReference type="EnsemblMetazoa" id="HelroP68685"/>
    </source>
</evidence>
<comment type="subunit">
    <text evidence="5">Homodimer.</text>
</comment>
<evidence type="ECO:0000256" key="1">
    <source>
        <dbReference type="ARBA" id="ARBA00004184"/>
    </source>
</evidence>
<keyword evidence="7" id="KW-0256">Endoplasmic reticulum</keyword>
<dbReference type="STRING" id="6412.T1FZI3"/>
<name>T1FZI3_HELRO</name>
<evidence type="ECO:0000259" key="12">
    <source>
        <dbReference type="PROSITE" id="PS51186"/>
    </source>
</evidence>
<evidence type="ECO:0000313" key="13">
    <source>
        <dbReference type="EMBL" id="ESN94236.1"/>
    </source>
</evidence>
<dbReference type="Gene3D" id="3.40.630.30">
    <property type="match status" value="1"/>
</dbReference>
<accession>T1FZI3</accession>
<evidence type="ECO:0000256" key="8">
    <source>
        <dbReference type="ARBA" id="ARBA00023136"/>
    </source>
</evidence>